<dbReference type="SUPFAM" id="SSF53335">
    <property type="entry name" value="S-adenosyl-L-methionine-dependent methyltransferases"/>
    <property type="match status" value="1"/>
</dbReference>
<accession>A0A1Y1HQ67</accession>
<protein>
    <submittedName>
        <fullName evidence="3">mRNAadenosine methylase</fullName>
    </submittedName>
</protein>
<dbReference type="PANTHER" id="PTHR12829:SF2">
    <property type="entry name" value="N6-ADENOSINE-METHYLTRANSFERASE MT-A70-LIKE"/>
    <property type="match status" value="1"/>
</dbReference>
<dbReference type="GO" id="GO:0008168">
    <property type="term" value="F:methyltransferase activity"/>
    <property type="evidence" value="ECO:0000318"/>
    <property type="project" value="GO_Central"/>
</dbReference>
<comment type="similarity">
    <text evidence="1">Belongs to the MT-A70-like family.</text>
</comment>
<dbReference type="AlphaFoldDB" id="A0A1Y1HQ67"/>
<feature type="compositionally biased region" description="Gly residues" evidence="2">
    <location>
        <begin position="210"/>
        <end position="219"/>
    </location>
</feature>
<dbReference type="PROSITE" id="PS51143">
    <property type="entry name" value="MT_A70"/>
    <property type="match status" value="1"/>
</dbReference>
<feature type="region of interest" description="Disordered" evidence="2">
    <location>
        <begin position="234"/>
        <end position="262"/>
    </location>
</feature>
<dbReference type="Pfam" id="PF05063">
    <property type="entry name" value="MT-A70"/>
    <property type="match status" value="1"/>
</dbReference>
<reference evidence="3 4" key="1">
    <citation type="journal article" date="2014" name="Nat. Commun.">
        <title>Klebsormidium flaccidum genome reveals primary factors for plant terrestrial adaptation.</title>
        <authorList>
            <person name="Hori K."/>
            <person name="Maruyama F."/>
            <person name="Fujisawa T."/>
            <person name="Togashi T."/>
            <person name="Yamamoto N."/>
            <person name="Seo M."/>
            <person name="Sato S."/>
            <person name="Yamada T."/>
            <person name="Mori H."/>
            <person name="Tajima N."/>
            <person name="Moriyama T."/>
            <person name="Ikeuchi M."/>
            <person name="Watanabe M."/>
            <person name="Wada H."/>
            <person name="Kobayashi K."/>
            <person name="Saito M."/>
            <person name="Masuda T."/>
            <person name="Sasaki-Sekimoto Y."/>
            <person name="Mashiguchi K."/>
            <person name="Awai K."/>
            <person name="Shimojima M."/>
            <person name="Masuda S."/>
            <person name="Iwai M."/>
            <person name="Nobusawa T."/>
            <person name="Narise T."/>
            <person name="Kondo S."/>
            <person name="Saito H."/>
            <person name="Sato R."/>
            <person name="Murakawa M."/>
            <person name="Ihara Y."/>
            <person name="Oshima-Yamada Y."/>
            <person name="Ohtaka K."/>
            <person name="Satoh M."/>
            <person name="Sonobe K."/>
            <person name="Ishii M."/>
            <person name="Ohtani R."/>
            <person name="Kanamori-Sato M."/>
            <person name="Honoki R."/>
            <person name="Miyazaki D."/>
            <person name="Mochizuki H."/>
            <person name="Umetsu J."/>
            <person name="Higashi K."/>
            <person name="Shibata D."/>
            <person name="Kamiya Y."/>
            <person name="Sato N."/>
            <person name="Nakamura Y."/>
            <person name="Tabata S."/>
            <person name="Ida S."/>
            <person name="Kurokawa K."/>
            <person name="Ohta H."/>
        </authorList>
    </citation>
    <scope>NUCLEOTIDE SEQUENCE [LARGE SCALE GENOMIC DNA]</scope>
    <source>
        <strain evidence="3 4">NIES-2285</strain>
    </source>
</reference>
<evidence type="ECO:0000313" key="3">
    <source>
        <dbReference type="EMBL" id="GAQ80775.1"/>
    </source>
</evidence>
<evidence type="ECO:0000256" key="2">
    <source>
        <dbReference type="SAM" id="MobiDB-lite"/>
    </source>
</evidence>
<dbReference type="Proteomes" id="UP000054558">
    <property type="component" value="Unassembled WGS sequence"/>
</dbReference>
<dbReference type="EMBL" id="DF237011">
    <property type="protein sequence ID" value="GAQ80775.1"/>
    <property type="molecule type" value="Genomic_DNA"/>
</dbReference>
<feature type="compositionally biased region" description="Basic and acidic residues" evidence="2">
    <location>
        <begin position="660"/>
        <end position="669"/>
    </location>
</feature>
<keyword evidence="4" id="KW-1185">Reference proteome</keyword>
<dbReference type="STRING" id="105231.A0A1Y1HQ67"/>
<keyword evidence="3" id="KW-0489">Methyltransferase</keyword>
<gene>
    <name evidence="3" type="ORF">KFL_000620090</name>
</gene>
<name>A0A1Y1HQ67_KLENI</name>
<feature type="compositionally biased region" description="Pro residues" evidence="2">
    <location>
        <begin position="234"/>
        <end position="259"/>
    </location>
</feature>
<dbReference type="GO" id="GO:0016556">
    <property type="term" value="P:mRNA modification"/>
    <property type="evidence" value="ECO:0000318"/>
    <property type="project" value="GO_Central"/>
</dbReference>
<feature type="region of interest" description="Disordered" evidence="2">
    <location>
        <begin position="190"/>
        <end position="219"/>
    </location>
</feature>
<dbReference type="OrthoDB" id="10262526at2759"/>
<feature type="region of interest" description="Disordered" evidence="2">
    <location>
        <begin position="46"/>
        <end position="68"/>
    </location>
</feature>
<dbReference type="GO" id="GO:0032259">
    <property type="term" value="P:methylation"/>
    <property type="evidence" value="ECO:0007669"/>
    <property type="project" value="UniProtKB-KW"/>
</dbReference>
<keyword evidence="3" id="KW-0808">Transferase</keyword>
<feature type="region of interest" description="Disordered" evidence="2">
    <location>
        <begin position="613"/>
        <end position="669"/>
    </location>
</feature>
<dbReference type="GO" id="GO:0005634">
    <property type="term" value="C:nucleus"/>
    <property type="evidence" value="ECO:0000318"/>
    <property type="project" value="GO_Central"/>
</dbReference>
<organism evidence="3 4">
    <name type="scientific">Klebsormidium nitens</name>
    <name type="common">Green alga</name>
    <name type="synonym">Ulothrix nitens</name>
    <dbReference type="NCBI Taxonomy" id="105231"/>
    <lineage>
        <taxon>Eukaryota</taxon>
        <taxon>Viridiplantae</taxon>
        <taxon>Streptophyta</taxon>
        <taxon>Klebsormidiophyceae</taxon>
        <taxon>Klebsormidiales</taxon>
        <taxon>Klebsormidiaceae</taxon>
        <taxon>Klebsormidium</taxon>
    </lineage>
</organism>
<dbReference type="PANTHER" id="PTHR12829">
    <property type="entry name" value="N6-ADENOSINE-METHYLTRANSFERASE"/>
    <property type="match status" value="1"/>
</dbReference>
<dbReference type="InterPro" id="IPR029063">
    <property type="entry name" value="SAM-dependent_MTases_sf"/>
</dbReference>
<evidence type="ECO:0000313" key="4">
    <source>
        <dbReference type="Proteomes" id="UP000054558"/>
    </source>
</evidence>
<dbReference type="InterPro" id="IPR007757">
    <property type="entry name" value="MT-A70-like"/>
</dbReference>
<sequence length="669" mass="73839">MEELTTFRNQRQSLRGRIESRRKQGLALVGEVEQFEWSPWPIRGSSNQANGHLEPGHIENGRGESKRARVETGQAEGGPDRIVRGMIAACLLAPGVTAPKDSAWMNRTLQKEATPEERQALSDAGGKDGPLAAVESSLRFLAGGSDPALEIEDFAVSEQNRILVLDYDRARLATFLPPGMRLVSRTVNAAGGPEREVRTPGRGVPPPARFGGGWEDGPGGGMVRPPPFLGGPPFMPRPHFGGPPGPGRPPFRPPLPAGPPTVEAGDKDLDALLNKKSVKEVQKSKEGEELLELLYKPTAKASAVASKFKSKGGSALKEYCEFLTKEDCRRNRQSFFACEKVHFRRIIMPHTDVNLGDCSFLDTCRHMKTCKYVHYELDPTPDVPPHPSVVPPSLGAPPKKGAEYCSPEELGEPQWINCDIRTFNYPILGKFGVIMADPPWDIHMELPYGTMADDEMRNLNVPVLQDDGLIFLWVTGRAMELGRECLELWGYKRVEELIWVKTNQLQRIIRTGRTGHWLNHSKEHCLVGIKGNPVLNRNIDCDVLVAEVRETSRKPDEMYPLLERLSPRTRKIELFARPHNAHAGWMSLGNQLDGVRIVDEGLRQRFRASYPGVEIQPADKETSDPVSPLLSDQKERPGTPADGVSGSIGSSAGLTAKGVVTEERSMQST</sequence>
<proteinExistence type="inferred from homology"/>
<evidence type="ECO:0000256" key="1">
    <source>
        <dbReference type="PROSITE-ProRule" id="PRU00489"/>
    </source>
</evidence>
<feature type="compositionally biased region" description="Basic and acidic residues" evidence="2">
    <location>
        <begin position="54"/>
        <end position="68"/>
    </location>
</feature>
<dbReference type="OMA" id="PESAQYQ"/>